<evidence type="ECO:0000313" key="1">
    <source>
        <dbReference type="EMBL" id="KRT83355.1"/>
    </source>
</evidence>
<sequence>RNSCSQDGFTLVSNKRKHKKILNQKKILDKSSNLLSGPFDQGAAIRRIIEAKEDILASDLYTSFLASLRESQSVLLNPEVQEIVCLGLGRIDKLKVRNGALT</sequence>
<reference evidence="1 2" key="1">
    <citation type="submission" date="2015-09" db="EMBL/GenBank/DDBJ databases">
        <title>Draft genome of the scarab beetle Oryctes borbonicus.</title>
        <authorList>
            <person name="Meyer J.M."/>
            <person name="Markov G.V."/>
            <person name="Baskaran P."/>
            <person name="Herrmann M."/>
            <person name="Sommer R.J."/>
            <person name="Roedelsperger C."/>
        </authorList>
    </citation>
    <scope>NUCLEOTIDE SEQUENCE [LARGE SCALE GENOMIC DNA]</scope>
    <source>
        <strain evidence="1">OB123</strain>
        <tissue evidence="1">Whole animal</tissue>
    </source>
</reference>
<proteinExistence type="predicted"/>
<dbReference type="OrthoDB" id="551431at2759"/>
<gene>
    <name evidence="1" type="ORF">AMK59_4646</name>
</gene>
<dbReference type="Proteomes" id="UP000051574">
    <property type="component" value="Unassembled WGS sequence"/>
</dbReference>
<feature type="non-terminal residue" evidence="1">
    <location>
        <position position="1"/>
    </location>
</feature>
<organism evidence="1 2">
    <name type="scientific">Oryctes borbonicus</name>
    <dbReference type="NCBI Taxonomy" id="1629725"/>
    <lineage>
        <taxon>Eukaryota</taxon>
        <taxon>Metazoa</taxon>
        <taxon>Ecdysozoa</taxon>
        <taxon>Arthropoda</taxon>
        <taxon>Hexapoda</taxon>
        <taxon>Insecta</taxon>
        <taxon>Pterygota</taxon>
        <taxon>Neoptera</taxon>
        <taxon>Endopterygota</taxon>
        <taxon>Coleoptera</taxon>
        <taxon>Polyphaga</taxon>
        <taxon>Scarabaeiformia</taxon>
        <taxon>Scarabaeidae</taxon>
        <taxon>Dynastinae</taxon>
        <taxon>Oryctes</taxon>
    </lineage>
</organism>
<dbReference type="AlphaFoldDB" id="A0A0T6B820"/>
<comment type="caution">
    <text evidence="1">The sequence shown here is derived from an EMBL/GenBank/DDBJ whole genome shotgun (WGS) entry which is preliminary data.</text>
</comment>
<dbReference type="EMBL" id="LJIG01009300">
    <property type="protein sequence ID" value="KRT83355.1"/>
    <property type="molecule type" value="Genomic_DNA"/>
</dbReference>
<protein>
    <submittedName>
        <fullName evidence="1">Uncharacterized protein</fullName>
    </submittedName>
</protein>
<accession>A0A0T6B820</accession>
<name>A0A0T6B820_9SCAR</name>
<evidence type="ECO:0000313" key="2">
    <source>
        <dbReference type="Proteomes" id="UP000051574"/>
    </source>
</evidence>
<keyword evidence="2" id="KW-1185">Reference proteome</keyword>